<comment type="caution">
    <text evidence="1">The sequence shown here is derived from an EMBL/GenBank/DDBJ whole genome shotgun (WGS) entry which is preliminary data.</text>
</comment>
<reference evidence="1 2" key="1">
    <citation type="submission" date="2019-09" db="EMBL/GenBank/DDBJ databases">
        <authorList>
            <person name="Park J.-S."/>
            <person name="Choi H.-J."/>
        </authorList>
    </citation>
    <scope>NUCLEOTIDE SEQUENCE [LARGE SCALE GENOMIC DNA]</scope>
    <source>
        <strain evidence="1 2">176SS1-4</strain>
    </source>
</reference>
<sequence>MRVETILTCFDGSSAGEEQLRSAIHAAHWFDAELSVASVAYLPDTGPEAARVSDPETSRRVAVREAMDRARMVFGRLEAERVRGTAFPFVTTRKAMTGQFDCLSHFADVTVRPGSFGPSEDGSPRFGDACFIDPAVLQGRRRGPDAGSRRH</sequence>
<dbReference type="RefSeq" id="WP_150445712.1">
    <property type="nucleotide sequence ID" value="NZ_VYQE01000004.1"/>
</dbReference>
<dbReference type="Proteomes" id="UP000326554">
    <property type="component" value="Unassembled WGS sequence"/>
</dbReference>
<dbReference type="EMBL" id="VYQE01000004">
    <property type="protein sequence ID" value="KAA9006694.1"/>
    <property type="molecule type" value="Genomic_DNA"/>
</dbReference>
<name>A0A5J5GGP5_9RHOB</name>
<evidence type="ECO:0008006" key="3">
    <source>
        <dbReference type="Google" id="ProtNLM"/>
    </source>
</evidence>
<protein>
    <recommendedName>
        <fullName evidence="3">Universal stress protein</fullName>
    </recommendedName>
</protein>
<gene>
    <name evidence="1" type="ORF">F3S47_12985</name>
</gene>
<accession>A0A5J5GGP5</accession>
<dbReference type="InterPro" id="IPR014729">
    <property type="entry name" value="Rossmann-like_a/b/a_fold"/>
</dbReference>
<keyword evidence="2" id="KW-1185">Reference proteome</keyword>
<dbReference type="AlphaFoldDB" id="A0A5J5GGP5"/>
<organism evidence="1 2">
    <name type="scientific">Histidinibacterium aquaticum</name>
    <dbReference type="NCBI Taxonomy" id="2613962"/>
    <lineage>
        <taxon>Bacteria</taxon>
        <taxon>Pseudomonadati</taxon>
        <taxon>Pseudomonadota</taxon>
        <taxon>Alphaproteobacteria</taxon>
        <taxon>Rhodobacterales</taxon>
        <taxon>Paracoccaceae</taxon>
        <taxon>Histidinibacterium</taxon>
    </lineage>
</organism>
<dbReference type="Gene3D" id="3.40.50.620">
    <property type="entry name" value="HUPs"/>
    <property type="match status" value="1"/>
</dbReference>
<evidence type="ECO:0000313" key="2">
    <source>
        <dbReference type="Proteomes" id="UP000326554"/>
    </source>
</evidence>
<evidence type="ECO:0000313" key="1">
    <source>
        <dbReference type="EMBL" id="KAA9006694.1"/>
    </source>
</evidence>
<proteinExistence type="predicted"/>
<dbReference type="SUPFAM" id="SSF52402">
    <property type="entry name" value="Adenine nucleotide alpha hydrolases-like"/>
    <property type="match status" value="1"/>
</dbReference>